<dbReference type="SUPFAM" id="SSF64484">
    <property type="entry name" value="beta and beta-prime subunits of DNA dependent RNA-polymerase"/>
    <property type="match status" value="1"/>
</dbReference>
<keyword evidence="9" id="KW-1185">Reference proteome</keyword>
<dbReference type="Gene3D" id="3.90.1800.10">
    <property type="entry name" value="RNA polymerase alpha subunit dimerisation domain"/>
    <property type="match status" value="1"/>
</dbReference>
<dbReference type="GO" id="GO:0032549">
    <property type="term" value="F:ribonucleoside binding"/>
    <property type="evidence" value="ECO:0007669"/>
    <property type="project" value="InterPro"/>
</dbReference>
<dbReference type="GO" id="GO:0000428">
    <property type="term" value="C:DNA-directed RNA polymerase complex"/>
    <property type="evidence" value="ECO:0007669"/>
    <property type="project" value="UniProtKB-KW"/>
</dbReference>
<keyword evidence="6" id="KW-0804">Transcription</keyword>
<evidence type="ECO:0000256" key="3">
    <source>
        <dbReference type="ARBA" id="ARBA00022478"/>
    </source>
</evidence>
<feature type="domain" description="DNA-directed RNA polymerase subunit 2 hybrid-binding" evidence="7">
    <location>
        <begin position="1"/>
        <end position="29"/>
    </location>
</feature>
<dbReference type="GO" id="GO:0003899">
    <property type="term" value="F:DNA-directed RNA polymerase activity"/>
    <property type="evidence" value="ECO:0007669"/>
    <property type="project" value="UniProtKB-EC"/>
</dbReference>
<protein>
    <recommendedName>
        <fullName evidence="2">DNA-directed RNA polymerase</fullName>
        <ecNumber evidence="2">2.7.7.6</ecNumber>
    </recommendedName>
</protein>
<dbReference type="EC" id="2.7.7.6" evidence="2"/>
<dbReference type="Proteomes" id="UP001054821">
    <property type="component" value="Chromosome 7"/>
</dbReference>
<evidence type="ECO:0000256" key="2">
    <source>
        <dbReference type="ARBA" id="ARBA00012418"/>
    </source>
</evidence>
<dbReference type="GO" id="GO:0003677">
    <property type="term" value="F:DNA binding"/>
    <property type="evidence" value="ECO:0007669"/>
    <property type="project" value="InterPro"/>
</dbReference>
<dbReference type="Gene3D" id="2.40.270.10">
    <property type="entry name" value="DNA-directed RNA polymerase, subunit 2, domain 6"/>
    <property type="match status" value="1"/>
</dbReference>
<dbReference type="EMBL" id="JAJFAZ020000007">
    <property type="protein sequence ID" value="KAI5319914.1"/>
    <property type="molecule type" value="Genomic_DNA"/>
</dbReference>
<dbReference type="InterPro" id="IPR007120">
    <property type="entry name" value="DNA-dir_RNAP_su2_dom"/>
</dbReference>
<evidence type="ECO:0000256" key="4">
    <source>
        <dbReference type="ARBA" id="ARBA00022679"/>
    </source>
</evidence>
<comment type="similarity">
    <text evidence="1">Belongs to the RNA polymerase beta chain family.</text>
</comment>
<keyword evidence="5" id="KW-0548">Nucleotidyltransferase</keyword>
<evidence type="ECO:0000313" key="9">
    <source>
        <dbReference type="Proteomes" id="UP001054821"/>
    </source>
</evidence>
<dbReference type="GO" id="GO:0006351">
    <property type="term" value="P:DNA-templated transcription"/>
    <property type="evidence" value="ECO:0007669"/>
    <property type="project" value="InterPro"/>
</dbReference>
<dbReference type="Pfam" id="PF00562">
    <property type="entry name" value="RNA_pol_Rpb2_6"/>
    <property type="match status" value="1"/>
</dbReference>
<name>A0AAD4YSQ7_PRUDU</name>
<accession>A0AAD4YSQ7</accession>
<gene>
    <name evidence="8" type="ORF">L3X38_039622</name>
</gene>
<sequence>MCPDLIINPHAFPLRMAIGMLLESIAAKVHSTGIVDQITSQPIKGRKGGGVAIPYVFKYLAAELAAMSIKMTLRLSI</sequence>
<keyword evidence="4" id="KW-0808">Transferase</keyword>
<keyword evidence="3" id="KW-0240">DNA-directed RNA polymerase</keyword>
<evidence type="ECO:0000256" key="1">
    <source>
        <dbReference type="ARBA" id="ARBA00006835"/>
    </source>
</evidence>
<dbReference type="InterPro" id="IPR015712">
    <property type="entry name" value="DNA-dir_RNA_pol_su2"/>
</dbReference>
<proteinExistence type="inferred from homology"/>
<dbReference type="PANTHER" id="PTHR20856">
    <property type="entry name" value="DNA-DIRECTED RNA POLYMERASE I SUBUNIT 2"/>
    <property type="match status" value="1"/>
</dbReference>
<dbReference type="AlphaFoldDB" id="A0AAD4YSQ7"/>
<comment type="caution">
    <text evidence="8">The sequence shown here is derived from an EMBL/GenBank/DDBJ whole genome shotgun (WGS) entry which is preliminary data.</text>
</comment>
<dbReference type="InterPro" id="IPR037033">
    <property type="entry name" value="DNA-dir_RNAP_su2_hyb_sf"/>
</dbReference>
<reference evidence="8 9" key="1">
    <citation type="journal article" date="2022" name="G3 (Bethesda)">
        <title>Whole-genome sequence and methylome profiling of the almond [Prunus dulcis (Mill.) D.A. Webb] cultivar 'Nonpareil'.</title>
        <authorList>
            <person name="D'Amico-Willman K.M."/>
            <person name="Ouma W.Z."/>
            <person name="Meulia T."/>
            <person name="Sideli G.M."/>
            <person name="Gradziel T.M."/>
            <person name="Fresnedo-Ramirez J."/>
        </authorList>
    </citation>
    <scope>NUCLEOTIDE SEQUENCE [LARGE SCALE GENOMIC DNA]</scope>
    <source>
        <strain evidence="8">Clone GOH B32 T37-40</strain>
    </source>
</reference>
<evidence type="ECO:0000259" key="7">
    <source>
        <dbReference type="Pfam" id="PF00562"/>
    </source>
</evidence>
<evidence type="ECO:0000256" key="5">
    <source>
        <dbReference type="ARBA" id="ARBA00022695"/>
    </source>
</evidence>
<evidence type="ECO:0000256" key="6">
    <source>
        <dbReference type="ARBA" id="ARBA00023163"/>
    </source>
</evidence>
<organism evidence="8 9">
    <name type="scientific">Prunus dulcis</name>
    <name type="common">Almond</name>
    <name type="synonym">Amygdalus dulcis</name>
    <dbReference type="NCBI Taxonomy" id="3755"/>
    <lineage>
        <taxon>Eukaryota</taxon>
        <taxon>Viridiplantae</taxon>
        <taxon>Streptophyta</taxon>
        <taxon>Embryophyta</taxon>
        <taxon>Tracheophyta</taxon>
        <taxon>Spermatophyta</taxon>
        <taxon>Magnoliopsida</taxon>
        <taxon>eudicotyledons</taxon>
        <taxon>Gunneridae</taxon>
        <taxon>Pentapetalae</taxon>
        <taxon>rosids</taxon>
        <taxon>fabids</taxon>
        <taxon>Rosales</taxon>
        <taxon>Rosaceae</taxon>
        <taxon>Amygdaloideae</taxon>
        <taxon>Amygdaleae</taxon>
        <taxon>Prunus</taxon>
    </lineage>
</organism>
<evidence type="ECO:0000313" key="8">
    <source>
        <dbReference type="EMBL" id="KAI5319914.1"/>
    </source>
</evidence>